<keyword evidence="1" id="KW-1133">Transmembrane helix</keyword>
<keyword evidence="1" id="KW-0472">Membrane</keyword>
<organism evidence="2">
    <name type="scientific">Opuntia streptacantha</name>
    <name type="common">Prickly pear cactus</name>
    <name type="synonym">Opuntia cardona</name>
    <dbReference type="NCBI Taxonomy" id="393608"/>
    <lineage>
        <taxon>Eukaryota</taxon>
        <taxon>Viridiplantae</taxon>
        <taxon>Streptophyta</taxon>
        <taxon>Embryophyta</taxon>
        <taxon>Tracheophyta</taxon>
        <taxon>Spermatophyta</taxon>
        <taxon>Magnoliopsida</taxon>
        <taxon>eudicotyledons</taxon>
        <taxon>Gunneridae</taxon>
        <taxon>Pentapetalae</taxon>
        <taxon>Caryophyllales</taxon>
        <taxon>Cactineae</taxon>
        <taxon>Cactaceae</taxon>
        <taxon>Opuntioideae</taxon>
        <taxon>Opuntia</taxon>
    </lineage>
</organism>
<name>A0A7C9F1A1_OPUST</name>
<accession>A0A7C9F1A1</accession>
<keyword evidence="1" id="KW-0812">Transmembrane</keyword>
<sequence>MDSKAQAIITLPLFMIRSRCRIFINPHLHKKTVGITVSHWETRSAFLPFWADLSNKSVERLEQMAEALALISLVVIVHFAISTWRKRLSLTLLQAPLLIG</sequence>
<dbReference type="EMBL" id="GISG01269208">
    <property type="protein sequence ID" value="MBA4675906.1"/>
    <property type="molecule type" value="Transcribed_RNA"/>
</dbReference>
<evidence type="ECO:0000313" key="2">
    <source>
        <dbReference type="EMBL" id="MBA4675907.1"/>
    </source>
</evidence>
<dbReference type="AlphaFoldDB" id="A0A7C9F1A1"/>
<reference evidence="2" key="2">
    <citation type="submission" date="2020-07" db="EMBL/GenBank/DDBJ databases">
        <authorList>
            <person name="Vera ALvarez R."/>
            <person name="Arias-Moreno D.M."/>
            <person name="Jimenez-Jacinto V."/>
            <person name="Jimenez-Bremont J.F."/>
            <person name="Swaminathan K."/>
            <person name="Moose S.P."/>
            <person name="Guerrero-Gonzalez M.L."/>
            <person name="Marino-Ramirez L."/>
            <person name="Landsman D."/>
            <person name="Rodriguez-Kessler M."/>
            <person name="Delgado-Sanchez P."/>
        </authorList>
    </citation>
    <scope>NUCLEOTIDE SEQUENCE</scope>
    <source>
        <tissue evidence="2">Cladode</tissue>
    </source>
</reference>
<dbReference type="EMBL" id="GISG01269209">
    <property type="protein sequence ID" value="MBA4675907.1"/>
    <property type="molecule type" value="Transcribed_RNA"/>
</dbReference>
<protein>
    <submittedName>
        <fullName evidence="2">Uncharacterized protein</fullName>
    </submittedName>
</protein>
<reference evidence="2" key="1">
    <citation type="journal article" date="2013" name="J. Plant Res.">
        <title>Effect of fungi and light on seed germination of three Opuntia species from semiarid lands of central Mexico.</title>
        <authorList>
            <person name="Delgado-Sanchez P."/>
            <person name="Jimenez-Bremont J.F."/>
            <person name="Guerrero-Gonzalez Mde L."/>
            <person name="Flores J."/>
        </authorList>
    </citation>
    <scope>NUCLEOTIDE SEQUENCE</scope>
    <source>
        <tissue evidence="2">Cladode</tissue>
    </source>
</reference>
<feature type="transmembrane region" description="Helical" evidence="1">
    <location>
        <begin position="64"/>
        <end position="84"/>
    </location>
</feature>
<evidence type="ECO:0000256" key="1">
    <source>
        <dbReference type="SAM" id="Phobius"/>
    </source>
</evidence>
<proteinExistence type="predicted"/>